<dbReference type="AlphaFoldDB" id="A0A9N9KQ51"/>
<dbReference type="Proteomes" id="UP000696280">
    <property type="component" value="Unassembled WGS sequence"/>
</dbReference>
<proteinExistence type="predicted"/>
<keyword evidence="3" id="KW-1185">Reference proteome</keyword>
<feature type="compositionally biased region" description="Polar residues" evidence="1">
    <location>
        <begin position="76"/>
        <end position="86"/>
    </location>
</feature>
<name>A0A9N9KQ51_9HELO</name>
<reference evidence="2" key="1">
    <citation type="submission" date="2021-07" db="EMBL/GenBank/DDBJ databases">
        <authorList>
            <person name="Durling M."/>
        </authorList>
    </citation>
    <scope>NUCLEOTIDE SEQUENCE</scope>
</reference>
<organism evidence="2 3">
    <name type="scientific">Hymenoscyphus fraxineus</name>
    <dbReference type="NCBI Taxonomy" id="746836"/>
    <lineage>
        <taxon>Eukaryota</taxon>
        <taxon>Fungi</taxon>
        <taxon>Dikarya</taxon>
        <taxon>Ascomycota</taxon>
        <taxon>Pezizomycotina</taxon>
        <taxon>Leotiomycetes</taxon>
        <taxon>Helotiales</taxon>
        <taxon>Helotiaceae</taxon>
        <taxon>Hymenoscyphus</taxon>
    </lineage>
</organism>
<evidence type="ECO:0000313" key="3">
    <source>
        <dbReference type="Proteomes" id="UP000696280"/>
    </source>
</evidence>
<feature type="region of interest" description="Disordered" evidence="1">
    <location>
        <begin position="1"/>
        <end position="61"/>
    </location>
</feature>
<feature type="compositionally biased region" description="Low complexity" evidence="1">
    <location>
        <begin position="25"/>
        <end position="45"/>
    </location>
</feature>
<dbReference type="EMBL" id="CAJVRL010000038">
    <property type="protein sequence ID" value="CAG8950713.1"/>
    <property type="molecule type" value="Genomic_DNA"/>
</dbReference>
<feature type="compositionally biased region" description="Polar residues" evidence="1">
    <location>
        <begin position="46"/>
        <end position="61"/>
    </location>
</feature>
<accession>A0A9N9KQ51</accession>
<evidence type="ECO:0000313" key="2">
    <source>
        <dbReference type="EMBL" id="CAG8950713.1"/>
    </source>
</evidence>
<comment type="caution">
    <text evidence="2">The sequence shown here is derived from an EMBL/GenBank/DDBJ whole genome shotgun (WGS) entry which is preliminary data.</text>
</comment>
<feature type="compositionally biased region" description="Polar residues" evidence="1">
    <location>
        <begin position="1"/>
        <end position="14"/>
    </location>
</feature>
<feature type="region of interest" description="Disordered" evidence="1">
    <location>
        <begin position="76"/>
        <end position="106"/>
    </location>
</feature>
<evidence type="ECO:0000256" key="1">
    <source>
        <dbReference type="SAM" id="MobiDB-lite"/>
    </source>
</evidence>
<protein>
    <submittedName>
        <fullName evidence="2">Uncharacterized protein</fullName>
    </submittedName>
</protein>
<dbReference type="OrthoDB" id="10293233at2759"/>
<gene>
    <name evidence="2" type="ORF">HYFRA_00002923</name>
</gene>
<sequence>MFTSLKSPYQTMENITRPKPSIMMTGSSSTSNSASQSGTSTSGFSRASTALTTPDSPSYLSETLNSKLESVALQRQESESFTSNAASEIPAWDRSGPIPVTNNEQPEIPAWDRSGDVPFTHEDVVFEDHHLLEWRSTFEDETENDSEMLGREYLEAHLSPSDTFKLSYYLENLAEELEHHWQQYLTEYFADHNEMQTSAYLENFKKFIERIELPAGARDTYVAEERPLSVASSNFSNDSFYSACEMQGAYSDIIEVYPLSESTERGRTSTNNLVSGPPTERRFVVADALRRPQSLEDIINLHPTLQNRPTEPRRNISLGKVKVYKPYYTPPNGESVHVSIETAPDDPQMSGGRSPCLSRCSSRASIAGAGATKADIVQTKTFKTSILSKLSIGAKAPKSPTETKEYKKNAKRFDGLIGMDENYVPSLAELKGRPARRKRFDKFRRQMKFWRSKEKLEDVTDSPEVEA</sequence>